<name>S4R5T3_PETMA</name>
<feature type="transmembrane region" description="Helical" evidence="11">
    <location>
        <begin position="7"/>
        <end position="27"/>
    </location>
</feature>
<dbReference type="OMA" id="CCNSKID"/>
<evidence type="ECO:0000256" key="2">
    <source>
        <dbReference type="ARBA" id="ARBA00006513"/>
    </source>
</evidence>
<keyword evidence="9 11" id="KW-0472">Membrane</keyword>
<feature type="transmembrane region" description="Helical" evidence="11">
    <location>
        <begin position="39"/>
        <end position="61"/>
    </location>
</feature>
<keyword evidence="10" id="KW-0407">Ion channel</keyword>
<feature type="transmembrane region" description="Helical" evidence="11">
    <location>
        <begin position="81"/>
        <end position="101"/>
    </location>
</feature>
<evidence type="ECO:0008006" key="13">
    <source>
        <dbReference type="Google" id="ProtNLM"/>
    </source>
</evidence>
<evidence type="ECO:0000256" key="11">
    <source>
        <dbReference type="SAM" id="Phobius"/>
    </source>
</evidence>
<sequence length="560" mass="62659">VQSKAGVVFSSLYAINLIIFGATFKFAEILNPNHLVTHAEMYIFLSVIVTISILYMVGFVLHMRRVDTSSIPMDHHAGAKWLKGGLALFALATIILDAFRIGYYTGMTHCESVALAIFPVLQAIFSIILVLLLWVYGKYCVREWQTLHRLGMMHTLATSILIWFNTVIEESIKVIKEHRFSIINMGNGSITIIMKYRHVTYNETECTCQMNFCQMFYDSVLFLDPFNIEFSLFSSAMLYVMWKNMGRIDAHSVCEPHVKPKMRMDNVLLGPIFGIVVLASTLVVLVTVEVQVRTPATKGQALSMYYLYGIVIYSSMAICGVAGLVIYKLGNSGLRNDKNVVRNLDVLLLIGSSIGLFTSAYFSVIAAGFSLSPETNFSTLVMAAAFCKIVELISQNLFIIEGLHRSPRTVLVHDQVRNPSREATEMAISPMSQHSLQFQISEDLNDVVSNSLKESSECVTQAESIGSLTTDSSNRSSRTARPPLDAKTYIIKNFTIYLLLCNMSLWIITAFGERLHLINSIGDQFYGFSAWVVAINFSIPLGVFYRMHSVASLFEVFCTT</sequence>
<feature type="transmembrane region" description="Helical" evidence="11">
    <location>
        <begin position="147"/>
        <end position="164"/>
    </location>
</feature>
<keyword evidence="8" id="KW-0406">Ion transport</keyword>
<keyword evidence="5 11" id="KW-0812">Transmembrane</keyword>
<reference evidence="12" key="2">
    <citation type="submission" date="2025-09" db="UniProtKB">
        <authorList>
            <consortium name="Ensembl"/>
        </authorList>
    </citation>
    <scope>IDENTIFICATION</scope>
</reference>
<keyword evidence="4" id="KW-1003">Cell membrane</keyword>
<comment type="similarity">
    <text evidence="2">Belongs to the otopetrin family.</text>
</comment>
<dbReference type="GO" id="GO:0005886">
    <property type="term" value="C:plasma membrane"/>
    <property type="evidence" value="ECO:0007669"/>
    <property type="project" value="UniProtKB-SubCell"/>
</dbReference>
<feature type="transmembrane region" description="Helical" evidence="11">
    <location>
        <begin position="267"/>
        <end position="286"/>
    </location>
</feature>
<dbReference type="PANTHER" id="PTHR21522">
    <property type="entry name" value="PROTON CHANNEL OTOP"/>
    <property type="match status" value="1"/>
</dbReference>
<dbReference type="GeneTree" id="ENSGT00940000156691"/>
<evidence type="ECO:0000256" key="1">
    <source>
        <dbReference type="ARBA" id="ARBA00004651"/>
    </source>
</evidence>
<reference evidence="12" key="1">
    <citation type="submission" date="2025-08" db="UniProtKB">
        <authorList>
            <consortium name="Ensembl"/>
        </authorList>
    </citation>
    <scope>IDENTIFICATION</scope>
</reference>
<evidence type="ECO:0000313" key="12">
    <source>
        <dbReference type="Ensembl" id="ENSPMAP00000000563.1"/>
    </source>
</evidence>
<evidence type="ECO:0000256" key="3">
    <source>
        <dbReference type="ARBA" id="ARBA00022448"/>
    </source>
</evidence>
<comment type="subcellular location">
    <subcellularLocation>
        <location evidence="1">Cell membrane</location>
        <topology evidence="1">Multi-pass membrane protein</topology>
    </subcellularLocation>
</comment>
<accession>S4R5T3</accession>
<dbReference type="GO" id="GO:0015252">
    <property type="term" value="F:proton channel activity"/>
    <property type="evidence" value="ECO:0007669"/>
    <property type="project" value="InterPro"/>
</dbReference>
<proteinExistence type="inferred from homology"/>
<dbReference type="Pfam" id="PF03189">
    <property type="entry name" value="Otopetrin"/>
    <property type="match status" value="3"/>
</dbReference>
<evidence type="ECO:0000256" key="8">
    <source>
        <dbReference type="ARBA" id="ARBA00023065"/>
    </source>
</evidence>
<evidence type="ECO:0000256" key="10">
    <source>
        <dbReference type="ARBA" id="ARBA00023303"/>
    </source>
</evidence>
<organism evidence="12">
    <name type="scientific">Petromyzon marinus</name>
    <name type="common">Sea lamprey</name>
    <dbReference type="NCBI Taxonomy" id="7757"/>
    <lineage>
        <taxon>Eukaryota</taxon>
        <taxon>Metazoa</taxon>
        <taxon>Chordata</taxon>
        <taxon>Craniata</taxon>
        <taxon>Vertebrata</taxon>
        <taxon>Cyclostomata</taxon>
        <taxon>Hyperoartia</taxon>
        <taxon>Petromyzontiformes</taxon>
        <taxon>Petromyzontidae</taxon>
        <taxon>Petromyzon</taxon>
    </lineage>
</organism>
<feature type="transmembrane region" description="Helical" evidence="11">
    <location>
        <begin position="377"/>
        <end position="399"/>
    </location>
</feature>
<evidence type="ECO:0000256" key="4">
    <source>
        <dbReference type="ARBA" id="ARBA00022475"/>
    </source>
</evidence>
<keyword evidence="3" id="KW-0813">Transport</keyword>
<feature type="transmembrane region" description="Helical" evidence="11">
    <location>
        <begin position="306"/>
        <end position="327"/>
    </location>
</feature>
<dbReference type="HOGENOM" id="CLU_032913_0_0_1"/>
<feature type="transmembrane region" description="Helical" evidence="11">
    <location>
        <begin position="524"/>
        <end position="545"/>
    </location>
</feature>
<evidence type="ECO:0000256" key="7">
    <source>
        <dbReference type="ARBA" id="ARBA00022989"/>
    </source>
</evidence>
<dbReference type="AlphaFoldDB" id="S4R5T3"/>
<dbReference type="STRING" id="7757.ENSPMAP00000000563"/>
<evidence type="ECO:0000256" key="5">
    <source>
        <dbReference type="ARBA" id="ARBA00022692"/>
    </source>
</evidence>
<feature type="transmembrane region" description="Helical" evidence="11">
    <location>
        <begin position="113"/>
        <end position="135"/>
    </location>
</feature>
<feature type="transmembrane region" description="Helical" evidence="11">
    <location>
        <begin position="494"/>
        <end position="512"/>
    </location>
</feature>
<feature type="transmembrane region" description="Helical" evidence="11">
    <location>
        <begin position="225"/>
        <end position="242"/>
    </location>
</feature>
<dbReference type="InterPro" id="IPR004878">
    <property type="entry name" value="Otopetrin"/>
</dbReference>
<evidence type="ECO:0000256" key="6">
    <source>
        <dbReference type="ARBA" id="ARBA00022781"/>
    </source>
</evidence>
<keyword evidence="7 11" id="KW-1133">Transmembrane helix</keyword>
<dbReference type="Ensembl" id="ENSPMAT00000000564.1">
    <property type="protein sequence ID" value="ENSPMAP00000000563.1"/>
    <property type="gene ID" value="ENSPMAG00000000506.1"/>
</dbReference>
<evidence type="ECO:0000256" key="9">
    <source>
        <dbReference type="ARBA" id="ARBA00023136"/>
    </source>
</evidence>
<feature type="transmembrane region" description="Helical" evidence="11">
    <location>
        <begin position="347"/>
        <end position="371"/>
    </location>
</feature>
<dbReference type="PANTHER" id="PTHR21522:SF32">
    <property type="entry name" value="OTOPETRIN-2"/>
    <property type="match status" value="1"/>
</dbReference>
<protein>
    <recommendedName>
        <fullName evidence="13">Otopetrin 2</fullName>
    </recommendedName>
</protein>
<keyword evidence="6" id="KW-0375">Hydrogen ion transport</keyword>